<gene>
    <name evidence="3" type="ORF">GKIL_1599</name>
</gene>
<dbReference type="eggNOG" id="COG0438">
    <property type="taxonomic scope" value="Bacteria"/>
</dbReference>
<sequence length="382" mass="43033">MRKEYTVLHITQSLGGVETSIRSIVNNIDDRIFKSIILCPDPDLEVTGKSGSKVKTYYIPYCREVSILNDLKHILATIKLVKRVKPDLLHCHSAKGGFIGRLAGYLAGIPTIYTPQGFSYLCTDDPLRRALFLSLEKLARSWTTLLLACSESEVQRAILDLNIPKEKVKLWKNCIAHPTLSIQRERPFAEPYIFSVGRPSFQKNVEMLVLTVLALRESGLPIRCVLAGAGLYSPLKEKILDLIKQHELENLFILLDWIEHEETLKLLAHAECFVLASRYEGLPYSILEAMALGKPVVATNVDGTKDCVINNHTGFLVDLYDIESMKDAVARLVQCAETRTELGLNARSHFVEHYDVSKNIQALEGIYQELLQVRDRSTLLSK</sequence>
<dbReference type="HOGENOM" id="CLU_009583_0_3_3"/>
<protein>
    <submittedName>
        <fullName evidence="3">Glycosyl transferase group 1</fullName>
    </submittedName>
</protein>
<reference evidence="3 4" key="1">
    <citation type="journal article" date="2013" name="PLoS ONE">
        <title>Cultivation and Complete Genome Sequencing of Gloeobacter kilaueensis sp. nov., from a Lava Cave in Kilauea Caldera, Hawai'i.</title>
        <authorList>
            <person name="Saw J.H."/>
            <person name="Schatz M."/>
            <person name="Brown M.V."/>
            <person name="Kunkel D.D."/>
            <person name="Foster J.S."/>
            <person name="Shick H."/>
            <person name="Christensen S."/>
            <person name="Hou S."/>
            <person name="Wan X."/>
            <person name="Donachie S.P."/>
        </authorList>
    </citation>
    <scope>NUCLEOTIDE SEQUENCE [LARGE SCALE GENOMIC DNA]</scope>
    <source>
        <strain evidence="4">JS</strain>
    </source>
</reference>
<evidence type="ECO:0000259" key="1">
    <source>
        <dbReference type="Pfam" id="PF00534"/>
    </source>
</evidence>
<dbReference type="EMBL" id="CP003587">
    <property type="protein sequence ID" value="AGY57845.1"/>
    <property type="molecule type" value="Genomic_DNA"/>
</dbReference>
<dbReference type="AlphaFoldDB" id="U5QJM3"/>
<dbReference type="InterPro" id="IPR050194">
    <property type="entry name" value="Glycosyltransferase_grp1"/>
</dbReference>
<dbReference type="InterPro" id="IPR028098">
    <property type="entry name" value="Glyco_trans_4-like_N"/>
</dbReference>
<dbReference type="OrthoDB" id="9806653at2"/>
<dbReference type="Pfam" id="PF13579">
    <property type="entry name" value="Glyco_trans_4_4"/>
    <property type="match status" value="1"/>
</dbReference>
<proteinExistence type="predicted"/>
<dbReference type="KEGG" id="glj:GKIL_1599"/>
<accession>U5QJM3</accession>
<dbReference type="GO" id="GO:0016757">
    <property type="term" value="F:glycosyltransferase activity"/>
    <property type="evidence" value="ECO:0007669"/>
    <property type="project" value="InterPro"/>
</dbReference>
<dbReference type="InterPro" id="IPR001296">
    <property type="entry name" value="Glyco_trans_1"/>
</dbReference>
<dbReference type="Gene3D" id="3.40.50.2000">
    <property type="entry name" value="Glycogen Phosphorylase B"/>
    <property type="match status" value="2"/>
</dbReference>
<name>U5QJM3_GLOK1</name>
<evidence type="ECO:0000313" key="4">
    <source>
        <dbReference type="Proteomes" id="UP000017396"/>
    </source>
</evidence>
<dbReference type="STRING" id="1183438.GKIL_1599"/>
<organism evidence="3 4">
    <name type="scientific">Gloeobacter kilaueensis (strain ATCC BAA-2537 / CCAP 1431/1 / ULC 316 / JS1)</name>
    <dbReference type="NCBI Taxonomy" id="1183438"/>
    <lineage>
        <taxon>Bacteria</taxon>
        <taxon>Bacillati</taxon>
        <taxon>Cyanobacteriota</taxon>
        <taxon>Cyanophyceae</taxon>
        <taxon>Gloeobacterales</taxon>
        <taxon>Gloeobacteraceae</taxon>
        <taxon>Gloeobacter</taxon>
    </lineage>
</organism>
<evidence type="ECO:0000259" key="2">
    <source>
        <dbReference type="Pfam" id="PF13579"/>
    </source>
</evidence>
<evidence type="ECO:0000313" key="3">
    <source>
        <dbReference type="EMBL" id="AGY57845.1"/>
    </source>
</evidence>
<dbReference type="SUPFAM" id="SSF53756">
    <property type="entry name" value="UDP-Glycosyltransferase/glycogen phosphorylase"/>
    <property type="match status" value="1"/>
</dbReference>
<dbReference type="PANTHER" id="PTHR45947">
    <property type="entry name" value="SULFOQUINOVOSYL TRANSFERASE SQD2"/>
    <property type="match status" value="1"/>
</dbReference>
<dbReference type="Proteomes" id="UP000017396">
    <property type="component" value="Chromosome"/>
</dbReference>
<feature type="domain" description="Glycosyltransferase subfamily 4-like N-terminal" evidence="2">
    <location>
        <begin position="15"/>
        <end position="170"/>
    </location>
</feature>
<keyword evidence="3" id="KW-0808">Transferase</keyword>
<dbReference type="PATRIC" id="fig|1183438.3.peg.1575"/>
<dbReference type="Pfam" id="PF00534">
    <property type="entry name" value="Glycos_transf_1"/>
    <property type="match status" value="1"/>
</dbReference>
<keyword evidence="4" id="KW-1185">Reference proteome</keyword>
<dbReference type="PANTHER" id="PTHR45947:SF3">
    <property type="entry name" value="SULFOQUINOVOSYL TRANSFERASE SQD2"/>
    <property type="match status" value="1"/>
</dbReference>
<feature type="domain" description="Glycosyl transferase family 1" evidence="1">
    <location>
        <begin position="189"/>
        <end position="348"/>
    </location>
</feature>
<dbReference type="RefSeq" id="WP_023172959.1">
    <property type="nucleotide sequence ID" value="NC_022600.1"/>
</dbReference>